<sequence>MVKKKMEKRKTTGMRKVKKSGKKTSNKMTKKDNDADKKSNRVVNKSNKISKKDNHSGKKCNRILNKSNKILIKSNIVDKKGKSYNNNSRNKDDISKIEKKSKQNYNSVVDKDTLWSDLHLSRPFLKVLYELKFNNPTYIQKDVIPLALEGKSILATSETGSGKTLAFLLPILERLLHTSNIKMRSKNEKSLNLTKGLILLPTRELAFQCYEVVKNLTKYVCITFSLFCGGIDTKEQELEYKKQRDIFICTPGRILDLLLNGSNNNINFLEVVVFDEADKLLELGFKKECLKVLDMCKYKKQILFFSATLTKDIKDLANCFLTEPLFIQSHKPNASCSVDSIKNIKSGNTTNNISNICDESNNNKNKKQNKLTIKTFAIAENLQQQFVYILKESHRKSALLYLCHTYFKSNCIIFFKTRKETHMMFLLFNLLELKCAELHGSLTQSKRLESILQFKNEEVDFLLCTELASRGIDIYHIKYVVNYNLPANTIKYVHRIGRTARIGKNGIACTLYLAKEKKDVKKIIKGIKKNNKSVISKKKIDNDHISYWDNIIKKNRTKFKEMLKEEKEQKKQNKISKSITADDKIKRMITLKNEILSNVKPELFEPFIEKNNLFKTGKEKVKCNQVNLKTNNNSKLTDSFKKIVNLGTEESRKSNTSHGKYIEQTTTNRMSQKVQNKKSNNQNAVQANTYIQELLHGKEKEQQQELHEKEKLKYNKKFIYDLKLNIEKKKKINKPTIKGVPNNEK</sequence>
<dbReference type="SUPFAM" id="SSF52540">
    <property type="entry name" value="P-loop containing nucleoside triphosphate hydrolases"/>
    <property type="match status" value="2"/>
</dbReference>
<dbReference type="PANTHER" id="PTHR47959">
    <property type="entry name" value="ATP-DEPENDENT RNA HELICASE RHLE-RELATED"/>
    <property type="match status" value="1"/>
</dbReference>
<evidence type="ECO:0000256" key="1">
    <source>
        <dbReference type="ARBA" id="ARBA00012552"/>
    </source>
</evidence>
<dbReference type="GO" id="GO:0005524">
    <property type="term" value="F:ATP binding"/>
    <property type="evidence" value="ECO:0007669"/>
    <property type="project" value="UniProtKB-KW"/>
</dbReference>
<keyword evidence="13" id="KW-1185">Reference proteome</keyword>
<evidence type="ECO:0000259" key="11">
    <source>
        <dbReference type="PROSITE" id="PS51195"/>
    </source>
</evidence>
<keyword evidence="2 7" id="KW-0547">Nucleotide-binding</keyword>
<keyword evidence="3 7" id="KW-0378">Hydrolase</keyword>
<dbReference type="PROSITE" id="PS51194">
    <property type="entry name" value="HELICASE_CTER"/>
    <property type="match status" value="1"/>
</dbReference>
<accession>A0A8C9GT80</accession>
<evidence type="ECO:0000256" key="7">
    <source>
        <dbReference type="RuleBase" id="RU000492"/>
    </source>
</evidence>
<name>A0A8C9GT80_9PRIM</name>
<evidence type="ECO:0000256" key="6">
    <source>
        <dbReference type="PROSITE-ProRule" id="PRU00552"/>
    </source>
</evidence>
<proteinExistence type="inferred from homology"/>
<evidence type="ECO:0000256" key="4">
    <source>
        <dbReference type="ARBA" id="ARBA00022806"/>
    </source>
</evidence>
<dbReference type="AlphaFoldDB" id="A0A8C9GT80"/>
<feature type="region of interest" description="Disordered" evidence="8">
    <location>
        <begin position="1"/>
        <end position="60"/>
    </location>
</feature>
<reference evidence="12" key="2">
    <citation type="submission" date="2025-09" db="UniProtKB">
        <authorList>
            <consortium name="Ensembl"/>
        </authorList>
    </citation>
    <scope>IDENTIFICATION</scope>
</reference>
<dbReference type="GO" id="GO:0003724">
    <property type="term" value="F:RNA helicase activity"/>
    <property type="evidence" value="ECO:0007669"/>
    <property type="project" value="UniProtKB-EC"/>
</dbReference>
<feature type="domain" description="Helicase ATP-binding" evidence="9">
    <location>
        <begin position="144"/>
        <end position="327"/>
    </location>
</feature>
<evidence type="ECO:0000256" key="2">
    <source>
        <dbReference type="ARBA" id="ARBA00022741"/>
    </source>
</evidence>
<dbReference type="GO" id="GO:0003676">
    <property type="term" value="F:nucleic acid binding"/>
    <property type="evidence" value="ECO:0007669"/>
    <property type="project" value="InterPro"/>
</dbReference>
<dbReference type="PROSITE" id="PS51192">
    <property type="entry name" value="HELICASE_ATP_BIND_1"/>
    <property type="match status" value="1"/>
</dbReference>
<dbReference type="InterPro" id="IPR011545">
    <property type="entry name" value="DEAD/DEAH_box_helicase_dom"/>
</dbReference>
<dbReference type="Ensembl" id="ENSPTET00000014221.1">
    <property type="protein sequence ID" value="ENSPTEP00000009361.1"/>
    <property type="gene ID" value="ENSPTEG00000010616.1"/>
</dbReference>
<evidence type="ECO:0000256" key="8">
    <source>
        <dbReference type="SAM" id="MobiDB-lite"/>
    </source>
</evidence>
<dbReference type="Proteomes" id="UP000694416">
    <property type="component" value="Unplaced"/>
</dbReference>
<evidence type="ECO:0000259" key="9">
    <source>
        <dbReference type="PROSITE" id="PS51192"/>
    </source>
</evidence>
<feature type="short sequence motif" description="Q motif" evidence="6">
    <location>
        <begin position="113"/>
        <end position="141"/>
    </location>
</feature>
<evidence type="ECO:0000313" key="12">
    <source>
        <dbReference type="Ensembl" id="ENSPTEP00000009361.1"/>
    </source>
</evidence>
<keyword evidence="5 7" id="KW-0067">ATP-binding</keyword>
<evidence type="ECO:0000259" key="10">
    <source>
        <dbReference type="PROSITE" id="PS51194"/>
    </source>
</evidence>
<dbReference type="InterPro" id="IPR014001">
    <property type="entry name" value="Helicase_ATP-bd"/>
</dbReference>
<feature type="compositionally biased region" description="Basic residues" evidence="8">
    <location>
        <begin position="1"/>
        <end position="25"/>
    </location>
</feature>
<dbReference type="InterPro" id="IPR014014">
    <property type="entry name" value="RNA_helicase_DEAD_Q_motif"/>
</dbReference>
<reference evidence="12" key="1">
    <citation type="submission" date="2025-08" db="UniProtKB">
        <authorList>
            <consortium name="Ensembl"/>
        </authorList>
    </citation>
    <scope>IDENTIFICATION</scope>
</reference>
<dbReference type="InterPro" id="IPR000629">
    <property type="entry name" value="RNA-helicase_DEAD-box_CS"/>
</dbReference>
<dbReference type="PROSITE" id="PS51195">
    <property type="entry name" value="Q_MOTIF"/>
    <property type="match status" value="1"/>
</dbReference>
<dbReference type="Pfam" id="PF00270">
    <property type="entry name" value="DEAD"/>
    <property type="match status" value="1"/>
</dbReference>
<dbReference type="PROSITE" id="PS00039">
    <property type="entry name" value="DEAD_ATP_HELICASE"/>
    <property type="match status" value="1"/>
</dbReference>
<dbReference type="InterPro" id="IPR027417">
    <property type="entry name" value="P-loop_NTPase"/>
</dbReference>
<dbReference type="CDD" id="cd18787">
    <property type="entry name" value="SF2_C_DEAD"/>
    <property type="match status" value="1"/>
</dbReference>
<protein>
    <recommendedName>
        <fullName evidence="1">RNA helicase</fullName>
        <ecNumber evidence="1">3.6.4.13</ecNumber>
    </recommendedName>
</protein>
<dbReference type="SMART" id="SM00487">
    <property type="entry name" value="DEXDc"/>
    <property type="match status" value="1"/>
</dbReference>
<comment type="similarity">
    <text evidence="7">Belongs to the DEAD box helicase family.</text>
</comment>
<dbReference type="EC" id="3.6.4.13" evidence="1"/>
<dbReference type="InterPro" id="IPR001650">
    <property type="entry name" value="Helicase_C-like"/>
</dbReference>
<feature type="domain" description="Helicase C-terminal" evidence="10">
    <location>
        <begin position="381"/>
        <end position="542"/>
    </location>
</feature>
<dbReference type="Gene3D" id="3.40.50.300">
    <property type="entry name" value="P-loop containing nucleotide triphosphate hydrolases"/>
    <property type="match status" value="2"/>
</dbReference>
<dbReference type="GO" id="GO:0005829">
    <property type="term" value="C:cytosol"/>
    <property type="evidence" value="ECO:0007669"/>
    <property type="project" value="TreeGrafter"/>
</dbReference>
<dbReference type="SMART" id="SM00490">
    <property type="entry name" value="HELICc"/>
    <property type="match status" value="1"/>
</dbReference>
<feature type="domain" description="DEAD-box RNA helicase Q" evidence="11">
    <location>
        <begin position="113"/>
        <end position="141"/>
    </location>
</feature>
<evidence type="ECO:0000256" key="5">
    <source>
        <dbReference type="ARBA" id="ARBA00022840"/>
    </source>
</evidence>
<evidence type="ECO:0000313" key="13">
    <source>
        <dbReference type="Proteomes" id="UP000694416"/>
    </source>
</evidence>
<organism evidence="12 13">
    <name type="scientific">Piliocolobus tephrosceles</name>
    <name type="common">Ugandan red Colobus</name>
    <dbReference type="NCBI Taxonomy" id="591936"/>
    <lineage>
        <taxon>Eukaryota</taxon>
        <taxon>Metazoa</taxon>
        <taxon>Chordata</taxon>
        <taxon>Craniata</taxon>
        <taxon>Vertebrata</taxon>
        <taxon>Euteleostomi</taxon>
        <taxon>Mammalia</taxon>
        <taxon>Eutheria</taxon>
        <taxon>Euarchontoglires</taxon>
        <taxon>Primates</taxon>
        <taxon>Haplorrhini</taxon>
        <taxon>Catarrhini</taxon>
        <taxon>Cercopithecidae</taxon>
        <taxon>Colobinae</taxon>
        <taxon>Piliocolobus</taxon>
    </lineage>
</organism>
<dbReference type="PANTHER" id="PTHR47959:SF1">
    <property type="entry name" value="ATP-DEPENDENT RNA HELICASE DBPA"/>
    <property type="match status" value="1"/>
</dbReference>
<dbReference type="GO" id="GO:0016787">
    <property type="term" value="F:hydrolase activity"/>
    <property type="evidence" value="ECO:0007669"/>
    <property type="project" value="UniProtKB-KW"/>
</dbReference>
<evidence type="ECO:0000256" key="3">
    <source>
        <dbReference type="ARBA" id="ARBA00022801"/>
    </source>
</evidence>
<dbReference type="Pfam" id="PF00271">
    <property type="entry name" value="Helicase_C"/>
    <property type="match status" value="1"/>
</dbReference>
<feature type="compositionally biased region" description="Basic and acidic residues" evidence="8">
    <location>
        <begin position="29"/>
        <end position="39"/>
    </location>
</feature>
<dbReference type="InterPro" id="IPR050079">
    <property type="entry name" value="DEAD_box_RNA_helicase"/>
</dbReference>
<keyword evidence="4 7" id="KW-0347">Helicase</keyword>